<comment type="caution">
    <text evidence="1">The sequence shown here is derived from an EMBL/GenBank/DDBJ whole genome shotgun (WGS) entry which is preliminary data.</text>
</comment>
<sequence length="197" mass="22680">MTEDDWVTDAMAAEILVKLRAATLPLPSKRGIPAPPQSWTIHQRRSRTQPLHPASNKLEEPRASPTTPLSWTGATPTQPNHNRSDIPRSKVTPPRGTTTKRPRKKKTLAALKREEVVLMEEQDNLKRKLEALQANREKQIKENVRLSKIKLDILVEPQGERPREMRNNHFEVVDERNDRIVLPDLNVPFREDVIMSY</sequence>
<accession>A0ACB9ESD5</accession>
<keyword evidence="2" id="KW-1185">Reference proteome</keyword>
<protein>
    <submittedName>
        <fullName evidence="1">Uncharacterized protein</fullName>
    </submittedName>
</protein>
<dbReference type="EMBL" id="CM042034">
    <property type="protein sequence ID" value="KAI3761493.1"/>
    <property type="molecule type" value="Genomic_DNA"/>
</dbReference>
<gene>
    <name evidence="1" type="ORF">L1987_51910</name>
</gene>
<reference evidence="1 2" key="2">
    <citation type="journal article" date="2022" name="Mol. Ecol. Resour.">
        <title>The genomes of chicory, endive, great burdock and yacon provide insights into Asteraceae paleo-polyploidization history and plant inulin production.</title>
        <authorList>
            <person name="Fan W."/>
            <person name="Wang S."/>
            <person name="Wang H."/>
            <person name="Wang A."/>
            <person name="Jiang F."/>
            <person name="Liu H."/>
            <person name="Zhao H."/>
            <person name="Xu D."/>
            <person name="Zhang Y."/>
        </authorList>
    </citation>
    <scope>NUCLEOTIDE SEQUENCE [LARGE SCALE GENOMIC DNA]</scope>
    <source>
        <strain evidence="2">cv. Yunnan</strain>
        <tissue evidence="1">Leaves</tissue>
    </source>
</reference>
<organism evidence="1 2">
    <name type="scientific">Smallanthus sonchifolius</name>
    <dbReference type="NCBI Taxonomy" id="185202"/>
    <lineage>
        <taxon>Eukaryota</taxon>
        <taxon>Viridiplantae</taxon>
        <taxon>Streptophyta</taxon>
        <taxon>Embryophyta</taxon>
        <taxon>Tracheophyta</taxon>
        <taxon>Spermatophyta</taxon>
        <taxon>Magnoliopsida</taxon>
        <taxon>eudicotyledons</taxon>
        <taxon>Gunneridae</taxon>
        <taxon>Pentapetalae</taxon>
        <taxon>asterids</taxon>
        <taxon>campanulids</taxon>
        <taxon>Asterales</taxon>
        <taxon>Asteraceae</taxon>
        <taxon>Asteroideae</taxon>
        <taxon>Heliantheae alliance</taxon>
        <taxon>Millerieae</taxon>
        <taxon>Smallanthus</taxon>
    </lineage>
</organism>
<proteinExistence type="predicted"/>
<dbReference type="Proteomes" id="UP001056120">
    <property type="component" value="Linkage Group LG17"/>
</dbReference>
<evidence type="ECO:0000313" key="1">
    <source>
        <dbReference type="EMBL" id="KAI3761493.1"/>
    </source>
</evidence>
<name>A0ACB9ESD5_9ASTR</name>
<evidence type="ECO:0000313" key="2">
    <source>
        <dbReference type="Proteomes" id="UP001056120"/>
    </source>
</evidence>
<reference evidence="2" key="1">
    <citation type="journal article" date="2022" name="Mol. Ecol. Resour.">
        <title>The genomes of chicory, endive, great burdock and yacon provide insights into Asteraceae palaeo-polyploidization history and plant inulin production.</title>
        <authorList>
            <person name="Fan W."/>
            <person name="Wang S."/>
            <person name="Wang H."/>
            <person name="Wang A."/>
            <person name="Jiang F."/>
            <person name="Liu H."/>
            <person name="Zhao H."/>
            <person name="Xu D."/>
            <person name="Zhang Y."/>
        </authorList>
    </citation>
    <scope>NUCLEOTIDE SEQUENCE [LARGE SCALE GENOMIC DNA]</scope>
    <source>
        <strain evidence="2">cv. Yunnan</strain>
    </source>
</reference>